<comment type="similarity">
    <text evidence="1">Belongs to the peptidase S49 family.</text>
</comment>
<dbReference type="EMBL" id="CP035467">
    <property type="protein sequence ID" value="QCW84716.1"/>
    <property type="molecule type" value="Genomic_DNA"/>
</dbReference>
<dbReference type="CDD" id="cd07023">
    <property type="entry name" value="S49_Sppa_N_C"/>
    <property type="match status" value="1"/>
</dbReference>
<protein>
    <submittedName>
        <fullName evidence="6">Signal peptide peptidase SppA</fullName>
    </submittedName>
</protein>
<evidence type="ECO:0000256" key="3">
    <source>
        <dbReference type="ARBA" id="ARBA00022801"/>
    </source>
</evidence>
<dbReference type="AlphaFoldDB" id="A0A4P9UXY6"/>
<dbReference type="NCBIfam" id="TIGR00706">
    <property type="entry name" value="SppA_dom"/>
    <property type="match status" value="1"/>
</dbReference>
<feature type="domain" description="Peptidase S49" evidence="5">
    <location>
        <begin position="100"/>
        <end position="239"/>
    </location>
</feature>
<dbReference type="OrthoDB" id="9764363at2"/>
<evidence type="ECO:0000259" key="5">
    <source>
        <dbReference type="Pfam" id="PF01343"/>
    </source>
</evidence>
<dbReference type="GO" id="GO:0008236">
    <property type="term" value="F:serine-type peptidase activity"/>
    <property type="evidence" value="ECO:0007669"/>
    <property type="project" value="UniProtKB-KW"/>
</dbReference>
<keyword evidence="4" id="KW-0720">Serine protease</keyword>
<evidence type="ECO:0000313" key="7">
    <source>
        <dbReference type="Proteomes" id="UP000305881"/>
    </source>
</evidence>
<dbReference type="SUPFAM" id="SSF52096">
    <property type="entry name" value="ClpP/crotonase"/>
    <property type="match status" value="1"/>
</dbReference>
<keyword evidence="2" id="KW-0645">Protease</keyword>
<keyword evidence="3" id="KW-0378">Hydrolase</keyword>
<dbReference type="InterPro" id="IPR047272">
    <property type="entry name" value="S49_SppA_C"/>
</dbReference>
<gene>
    <name evidence="6" type="primary">sppA</name>
    <name evidence="6" type="ORF">EQU24_04865</name>
</gene>
<proteinExistence type="inferred from homology"/>
<sequence>MLTFLYLVAIFAAIMFPKWKDDIGMGLDVKGHTAVIDVVGMIAEDKDANADRIIKGLRQAAKDNSTRGIILNVNSPGGSPVQSDYIFHEIRQLKKEYPDLPIISVVGDICASGGYYVASAADKIYVNQASLIGSIGVLMNGFGFVDTLEKLGVERRLLTSGEHKGMLDPFLPVDEEEIQHMQKLLGQVHQQFIDAVKEGRGTRLKETDLIFSGMVWTGKEGVELGLADDFGSANYVAKHVIGAEKLVNFTPPERLLDKLAGRIGASFGKSLGVFGEKMLIQ</sequence>
<organism evidence="6 7">
    <name type="scientific">Methylotuvimicrobium buryatense</name>
    <name type="common">Methylomicrobium buryatense</name>
    <dbReference type="NCBI Taxonomy" id="95641"/>
    <lineage>
        <taxon>Bacteria</taxon>
        <taxon>Pseudomonadati</taxon>
        <taxon>Pseudomonadota</taxon>
        <taxon>Gammaproteobacteria</taxon>
        <taxon>Methylococcales</taxon>
        <taxon>Methylococcaceae</taxon>
        <taxon>Methylotuvimicrobium</taxon>
    </lineage>
</organism>
<dbReference type="PANTHER" id="PTHR42987:SF8">
    <property type="entry name" value="PROTEINASE"/>
    <property type="match status" value="1"/>
</dbReference>
<evidence type="ECO:0000313" key="6">
    <source>
        <dbReference type="EMBL" id="QCW84716.1"/>
    </source>
</evidence>
<evidence type="ECO:0000256" key="2">
    <source>
        <dbReference type="ARBA" id="ARBA00022670"/>
    </source>
</evidence>
<keyword evidence="7" id="KW-1185">Reference proteome</keyword>
<dbReference type="Gene3D" id="3.90.226.10">
    <property type="entry name" value="2-enoyl-CoA Hydratase, Chain A, domain 1"/>
    <property type="match status" value="1"/>
</dbReference>
<dbReference type="GO" id="GO:0006508">
    <property type="term" value="P:proteolysis"/>
    <property type="evidence" value="ECO:0007669"/>
    <property type="project" value="UniProtKB-KW"/>
</dbReference>
<dbReference type="Proteomes" id="UP000305881">
    <property type="component" value="Chromosome"/>
</dbReference>
<name>A0A4P9UXY6_METBY</name>
<evidence type="ECO:0000256" key="1">
    <source>
        <dbReference type="ARBA" id="ARBA00008683"/>
    </source>
</evidence>
<dbReference type="STRING" id="675511.GCA_000341735_02037"/>
<reference evidence="7" key="1">
    <citation type="journal article" date="2019" name="J. Bacteriol.">
        <title>A Mutagenic Screen Identifies a TonB-Dependent Receptor Required for the Lanthanide Metal Switch in the Type I Methanotroph 'Methylotuvimicrobium buryatense' 5GB1C.</title>
        <authorList>
            <person name="Groom J.D."/>
            <person name="Ford S.M."/>
            <person name="Pesesky M.W."/>
            <person name="Lidstrom M.E."/>
        </authorList>
    </citation>
    <scope>NUCLEOTIDE SEQUENCE [LARGE SCALE GENOMIC DNA]</scope>
    <source>
        <strain evidence="7">5GB1C</strain>
    </source>
</reference>
<dbReference type="InterPro" id="IPR002142">
    <property type="entry name" value="Peptidase_S49"/>
</dbReference>
<dbReference type="InterPro" id="IPR029045">
    <property type="entry name" value="ClpP/crotonase-like_dom_sf"/>
</dbReference>
<dbReference type="Pfam" id="PF01343">
    <property type="entry name" value="Peptidase_S49"/>
    <property type="match status" value="1"/>
</dbReference>
<evidence type="ECO:0000256" key="4">
    <source>
        <dbReference type="ARBA" id="ARBA00022825"/>
    </source>
</evidence>
<dbReference type="Gene3D" id="6.20.330.10">
    <property type="match status" value="1"/>
</dbReference>
<dbReference type="KEGG" id="mbur:EQU24_04865"/>
<accession>A0A4P9UXY6</accession>
<dbReference type="InterPro" id="IPR004635">
    <property type="entry name" value="Pept_S49_SppA"/>
</dbReference>
<dbReference type="PANTHER" id="PTHR42987">
    <property type="entry name" value="PEPTIDASE S49"/>
    <property type="match status" value="1"/>
</dbReference>